<feature type="domain" description="Antitoxin SocA-like Panacea" evidence="1">
    <location>
        <begin position="33"/>
        <end position="138"/>
    </location>
</feature>
<evidence type="ECO:0000313" key="2">
    <source>
        <dbReference type="EMBL" id="ART98939.1"/>
    </source>
</evidence>
<dbReference type="InterPro" id="IPR025272">
    <property type="entry name" value="SocA_Panacea"/>
</dbReference>
<dbReference type="EMBL" id="CP021427">
    <property type="protein sequence ID" value="ART98939.1"/>
    <property type="molecule type" value="Genomic_DNA"/>
</dbReference>
<reference evidence="2 3" key="1">
    <citation type="submission" date="2017-05" db="EMBL/GenBank/DDBJ databases">
        <authorList>
            <person name="Oh N.-S."/>
        </authorList>
    </citation>
    <scope>NUCLEOTIDE SEQUENCE [LARGE SCALE GENOMIC DNA]</scope>
    <source>
        <strain evidence="2 3">4M13</strain>
    </source>
</reference>
<dbReference type="AlphaFoldDB" id="A0AB33CH11"/>
<dbReference type="RefSeq" id="WP_020807932.1">
    <property type="nucleotide sequence ID" value="NZ_CP021427.1"/>
</dbReference>
<dbReference type="Proteomes" id="UP000195798">
    <property type="component" value="Chromosome"/>
</dbReference>
<evidence type="ECO:0000313" key="3">
    <source>
        <dbReference type="Proteomes" id="UP000195798"/>
    </source>
</evidence>
<proteinExistence type="predicted"/>
<organism evidence="2 3">
    <name type="scientific">Lactobacillus gasseri</name>
    <dbReference type="NCBI Taxonomy" id="1596"/>
    <lineage>
        <taxon>Bacteria</taxon>
        <taxon>Bacillati</taxon>
        <taxon>Bacillota</taxon>
        <taxon>Bacilli</taxon>
        <taxon>Lactobacillales</taxon>
        <taxon>Lactobacillaceae</taxon>
        <taxon>Lactobacillus</taxon>
    </lineage>
</organism>
<gene>
    <name evidence="2" type="ORF">CCE30_08510</name>
</gene>
<dbReference type="GeneID" id="48925133"/>
<name>A0AB33CH11_LACGS</name>
<protein>
    <recommendedName>
        <fullName evidence="1">Antitoxin SocA-like Panacea domain-containing protein</fullName>
    </recommendedName>
</protein>
<accession>A0AB33CH11</accession>
<dbReference type="Pfam" id="PF13274">
    <property type="entry name" value="SocA_Panacea"/>
    <property type="match status" value="1"/>
</dbReference>
<evidence type="ECO:0000259" key="1">
    <source>
        <dbReference type="Pfam" id="PF13274"/>
    </source>
</evidence>
<sequence>MAEILQAQEPIAVANFVIDIAKKNNMSVTNLQLQKILFFLQGFTLCKYKYGIVNGTFSKWQYGPVQKNVYRTFRDNGAGPITNKYVNAYFDSNGQFQKQIPEIEITNKVRKEITDFTLNLIKIPTWKLVGLTHKDPSWYNYKDKIMNYEAQDYKDNEILACFQSNESELK</sequence>